<reference evidence="4 5" key="1">
    <citation type="journal article" date="2021" name="Microbiol. Resour. Announc.">
        <title>Draft Genome Sequence of Coralloluteibacterium stylophorae LMG 29479T.</title>
        <authorList>
            <person name="Karlyshev A.V."/>
            <person name="Kudryashova E.B."/>
            <person name="Ariskina E.V."/>
            <person name="Conroy A.P."/>
            <person name="Abidueva E.Y."/>
        </authorList>
    </citation>
    <scope>NUCLEOTIDE SEQUENCE [LARGE SCALE GENOMIC DNA]</scope>
    <source>
        <strain evidence="4 5">LMG 29479</strain>
    </source>
</reference>
<evidence type="ECO:0000313" key="4">
    <source>
        <dbReference type="EMBL" id="MBS7458546.1"/>
    </source>
</evidence>
<dbReference type="GO" id="GO:0016757">
    <property type="term" value="F:glycosyltransferase activity"/>
    <property type="evidence" value="ECO:0007669"/>
    <property type="project" value="TreeGrafter"/>
</dbReference>
<reference evidence="3" key="2">
    <citation type="submission" date="2021-04" db="EMBL/GenBank/DDBJ databases">
        <authorList>
            <person name="Karlyshev A.V."/>
        </authorList>
    </citation>
    <scope>NUCLEOTIDE SEQUENCE</scope>
    <source>
        <strain evidence="3">LMG 29479</strain>
    </source>
</reference>
<gene>
    <name evidence="4" type="ORF">KB893_015510</name>
    <name evidence="3" type="ORF">KB893_12360</name>
</gene>
<dbReference type="PANTHER" id="PTHR46401:SF2">
    <property type="entry name" value="GLYCOSYLTRANSFERASE WBBK-RELATED"/>
    <property type="match status" value="1"/>
</dbReference>
<dbReference type="Proteomes" id="UP000675747">
    <property type="component" value="Unassembled WGS sequence"/>
</dbReference>
<dbReference type="InterPro" id="IPR028098">
    <property type="entry name" value="Glyco_trans_4-like_N"/>
</dbReference>
<accession>A0A8J7VX43</accession>
<evidence type="ECO:0000313" key="5">
    <source>
        <dbReference type="Proteomes" id="UP000675747"/>
    </source>
</evidence>
<dbReference type="GO" id="GO:0009103">
    <property type="term" value="P:lipopolysaccharide biosynthetic process"/>
    <property type="evidence" value="ECO:0007669"/>
    <property type="project" value="TreeGrafter"/>
</dbReference>
<organism evidence="3">
    <name type="scientific">Coralloluteibacterium stylophorae</name>
    <dbReference type="NCBI Taxonomy" id="1776034"/>
    <lineage>
        <taxon>Bacteria</taxon>
        <taxon>Pseudomonadati</taxon>
        <taxon>Pseudomonadota</taxon>
        <taxon>Gammaproteobacteria</taxon>
        <taxon>Lysobacterales</taxon>
        <taxon>Lysobacteraceae</taxon>
        <taxon>Coralloluteibacterium</taxon>
    </lineage>
</organism>
<evidence type="ECO:0000313" key="3">
    <source>
        <dbReference type="EMBL" id="MBR0563298.1"/>
    </source>
</evidence>
<evidence type="ECO:0000256" key="1">
    <source>
        <dbReference type="ARBA" id="ARBA00022679"/>
    </source>
</evidence>
<keyword evidence="1" id="KW-0808">Transferase</keyword>
<dbReference type="AlphaFoldDB" id="A0A8J7VX43"/>
<dbReference type="RefSeq" id="WP_211927216.1">
    <property type="nucleotide sequence ID" value="NZ_JAGQFT020000011.1"/>
</dbReference>
<protein>
    <submittedName>
        <fullName evidence="3">Glycosyltransferase family 4 protein</fullName>
    </submittedName>
</protein>
<dbReference type="PANTHER" id="PTHR46401">
    <property type="entry name" value="GLYCOSYLTRANSFERASE WBBK-RELATED"/>
    <property type="match status" value="1"/>
</dbReference>
<evidence type="ECO:0000259" key="2">
    <source>
        <dbReference type="Pfam" id="PF13439"/>
    </source>
</evidence>
<feature type="domain" description="Glycosyltransferase subfamily 4-like N-terminal" evidence="2">
    <location>
        <begin position="114"/>
        <end position="184"/>
    </location>
</feature>
<dbReference type="SUPFAM" id="SSF53756">
    <property type="entry name" value="UDP-Glycosyltransferase/glycogen phosphorylase"/>
    <property type="match status" value="1"/>
</dbReference>
<dbReference type="CDD" id="cd03809">
    <property type="entry name" value="GT4_MtfB-like"/>
    <property type="match status" value="1"/>
</dbReference>
<comment type="caution">
    <text evidence="3">The sequence shown here is derived from an EMBL/GenBank/DDBJ whole genome shotgun (WGS) entry which is preliminary data.</text>
</comment>
<dbReference type="Pfam" id="PF13692">
    <property type="entry name" value="Glyco_trans_1_4"/>
    <property type="match status" value="1"/>
</dbReference>
<dbReference type="Pfam" id="PF13439">
    <property type="entry name" value="Glyco_transf_4"/>
    <property type="match status" value="1"/>
</dbReference>
<keyword evidence="5" id="KW-1185">Reference proteome</keyword>
<proteinExistence type="predicted"/>
<name>A0A8J7VX43_9GAMM</name>
<dbReference type="EMBL" id="JAGQFT010000117">
    <property type="protein sequence ID" value="MBR0563298.1"/>
    <property type="molecule type" value="Genomic_DNA"/>
</dbReference>
<dbReference type="EMBL" id="JAGQFT020000011">
    <property type="protein sequence ID" value="MBS7458546.1"/>
    <property type="molecule type" value="Genomic_DNA"/>
</dbReference>
<sequence length="381" mass="41182">MDRVEDLTPHAAFARVPFAGDGRQQRGQEPTPQIDAGAAEIAIDGRYRAQRITGVQRVATELERRLRRPHVVIEPRFGSGAPGHAWEQAILPLRARGRLLWSPCSNGPVMYRNQVVTIHDAALFDHPEWFAPAFVRLNRMLLPRLARAVRAVVTVSEYSRRRLCEVLHLPRSAVTVIANGVDASFSPAPEQAVQAMRERLGLGDRPYFVTLSTLEPRKNLRLVAAAWEQVRGRLPAQTRLVMVGGAGTSRVFGSDGGGIPTAEGVVATGYLPDALLPAVLTGSLGLLYPSVYEGFGLPLVEAMACGTPVVTTDRTCLPEIAGSAALYVDPADAGGLAAVMLRLAGSAALRQDMAQRGLERARAFDWNLAAQQMEAVLARHA</sequence>
<dbReference type="Gene3D" id="3.40.50.2000">
    <property type="entry name" value="Glycogen Phosphorylase B"/>
    <property type="match status" value="2"/>
</dbReference>